<dbReference type="AlphaFoldDB" id="A0A0E9P9N7"/>
<name>A0A0E9P9N7_ANGAN</name>
<protein>
    <submittedName>
        <fullName evidence="1">Uncharacterized protein</fullName>
    </submittedName>
</protein>
<reference evidence="1" key="2">
    <citation type="journal article" date="2015" name="Fish Shellfish Immunol.">
        <title>Early steps in the European eel (Anguilla anguilla)-Vibrio vulnificus interaction in the gills: Role of the RtxA13 toxin.</title>
        <authorList>
            <person name="Callol A."/>
            <person name="Pajuelo D."/>
            <person name="Ebbesson L."/>
            <person name="Teles M."/>
            <person name="MacKenzie S."/>
            <person name="Amaro C."/>
        </authorList>
    </citation>
    <scope>NUCLEOTIDE SEQUENCE</scope>
</reference>
<proteinExistence type="predicted"/>
<evidence type="ECO:0000313" key="1">
    <source>
        <dbReference type="EMBL" id="JAH00573.1"/>
    </source>
</evidence>
<sequence length="24" mass="2680">MTPLDGASRRSSVPVAWQFNLFLS</sequence>
<accession>A0A0E9P9N7</accession>
<organism evidence="1">
    <name type="scientific">Anguilla anguilla</name>
    <name type="common">European freshwater eel</name>
    <name type="synonym">Muraena anguilla</name>
    <dbReference type="NCBI Taxonomy" id="7936"/>
    <lineage>
        <taxon>Eukaryota</taxon>
        <taxon>Metazoa</taxon>
        <taxon>Chordata</taxon>
        <taxon>Craniata</taxon>
        <taxon>Vertebrata</taxon>
        <taxon>Euteleostomi</taxon>
        <taxon>Actinopterygii</taxon>
        <taxon>Neopterygii</taxon>
        <taxon>Teleostei</taxon>
        <taxon>Anguilliformes</taxon>
        <taxon>Anguillidae</taxon>
        <taxon>Anguilla</taxon>
    </lineage>
</organism>
<reference evidence="1" key="1">
    <citation type="submission" date="2014-11" db="EMBL/GenBank/DDBJ databases">
        <authorList>
            <person name="Amaro Gonzalez C."/>
        </authorList>
    </citation>
    <scope>NUCLEOTIDE SEQUENCE</scope>
</reference>
<dbReference type="EMBL" id="GBXM01108004">
    <property type="protein sequence ID" value="JAH00573.1"/>
    <property type="molecule type" value="Transcribed_RNA"/>
</dbReference>